<evidence type="ECO:0000256" key="6">
    <source>
        <dbReference type="SAM" id="MobiDB-lite"/>
    </source>
</evidence>
<evidence type="ECO:0000256" key="1">
    <source>
        <dbReference type="ARBA" id="ARBA00004613"/>
    </source>
</evidence>
<feature type="compositionally biased region" description="Low complexity" evidence="6">
    <location>
        <begin position="614"/>
        <end position="632"/>
    </location>
</feature>
<keyword evidence="4" id="KW-0677">Repeat</keyword>
<dbReference type="InterPro" id="IPR000884">
    <property type="entry name" value="TSP1_rpt"/>
</dbReference>
<evidence type="ECO:0000313" key="10">
    <source>
        <dbReference type="Proteomes" id="UP000037069"/>
    </source>
</evidence>
<dbReference type="PROSITE" id="PS50092">
    <property type="entry name" value="TSP1"/>
    <property type="match status" value="1"/>
</dbReference>
<feature type="region of interest" description="Disordered" evidence="6">
    <location>
        <begin position="237"/>
        <end position="294"/>
    </location>
</feature>
<organism evidence="9 10">
    <name type="scientific">Lucilia cuprina</name>
    <name type="common">Green bottle fly</name>
    <name type="synonym">Australian sheep blowfly</name>
    <dbReference type="NCBI Taxonomy" id="7375"/>
    <lineage>
        <taxon>Eukaryota</taxon>
        <taxon>Metazoa</taxon>
        <taxon>Ecdysozoa</taxon>
        <taxon>Arthropoda</taxon>
        <taxon>Hexapoda</taxon>
        <taxon>Insecta</taxon>
        <taxon>Pterygota</taxon>
        <taxon>Neoptera</taxon>
        <taxon>Endopterygota</taxon>
        <taxon>Diptera</taxon>
        <taxon>Brachycera</taxon>
        <taxon>Muscomorpha</taxon>
        <taxon>Oestroidea</taxon>
        <taxon>Calliphoridae</taxon>
        <taxon>Luciliinae</taxon>
        <taxon>Lucilia</taxon>
    </lineage>
</organism>
<comment type="subcellular location">
    <subcellularLocation>
        <location evidence="1">Secreted</location>
    </subcellularLocation>
</comment>
<evidence type="ECO:0000259" key="8">
    <source>
        <dbReference type="SMART" id="SM00210"/>
    </source>
</evidence>
<feature type="signal peptide" evidence="7">
    <location>
        <begin position="1"/>
        <end position="36"/>
    </location>
</feature>
<feature type="compositionally biased region" description="Basic and acidic residues" evidence="6">
    <location>
        <begin position="177"/>
        <end position="188"/>
    </location>
</feature>
<feature type="compositionally biased region" description="Low complexity" evidence="6">
    <location>
        <begin position="267"/>
        <end position="294"/>
    </location>
</feature>
<evidence type="ECO:0000256" key="5">
    <source>
        <dbReference type="ARBA" id="ARBA00023157"/>
    </source>
</evidence>
<gene>
    <name evidence="9" type="ORF">FF38_08528</name>
</gene>
<dbReference type="InterPro" id="IPR048287">
    <property type="entry name" value="TSPN-like_N"/>
</dbReference>
<accession>A0A0L0CCG9</accession>
<dbReference type="PANTHER" id="PTHR22906:SF43">
    <property type="entry name" value="PROPERDIN"/>
    <property type="match status" value="1"/>
</dbReference>
<dbReference type="STRING" id="7375.A0A0L0CCG9"/>
<dbReference type="Gene3D" id="2.20.100.10">
    <property type="entry name" value="Thrombospondin type-1 (TSP1) repeat"/>
    <property type="match status" value="1"/>
</dbReference>
<feature type="region of interest" description="Disordered" evidence="6">
    <location>
        <begin position="156"/>
        <end position="195"/>
    </location>
</feature>
<keyword evidence="2" id="KW-0964">Secreted</keyword>
<keyword evidence="3 7" id="KW-0732">Signal</keyword>
<dbReference type="SMART" id="SM00210">
    <property type="entry name" value="TSPN"/>
    <property type="match status" value="1"/>
</dbReference>
<protein>
    <recommendedName>
        <fullName evidence="8">Thrombospondin-like N-terminal domain-containing protein</fullName>
    </recommendedName>
</protein>
<dbReference type="Pfam" id="PF00090">
    <property type="entry name" value="TSP_1"/>
    <property type="match status" value="1"/>
</dbReference>
<evidence type="ECO:0000256" key="4">
    <source>
        <dbReference type="ARBA" id="ARBA00022737"/>
    </source>
</evidence>
<keyword evidence="10" id="KW-1185">Reference proteome</keyword>
<evidence type="ECO:0000256" key="3">
    <source>
        <dbReference type="ARBA" id="ARBA00022729"/>
    </source>
</evidence>
<dbReference type="OrthoDB" id="5989160at2759"/>
<sequence length="929" mass="103175">MHKKQRKFQQPKCLHVITCLLFSCLVLVLEWQATLATPIITTAETTSTAAANRRLRNHEKPVRGAGGGEGGLRRSRVGGIEGGTSAGSSPCEHKSLSELIKTSPVILKALGAHIFNHDDDEDLRILHNSNDALLLKWQNEQNKVLASLKRTQKIHKFTTSSSSSSSTSSSSATSTKTAEKTRQQESKQKQQQTFSDAATNRAAMLASMNADAILITLTPETIYKGASLLKMTPNAAEHATSHSTSSSSTSSSSNNFANGNGNGGGISTSSNTNDSNNGNSANGGSSGTGSSYNSGTINSSEASYLYEGQLNATVQPLSCFDENLLKMLPSDLIIFGKLITIEEQQRQQDDLLMDIHDYTSSSSSTLSQRRQQQQPTKDVLKISINGLHRWSSQFENYIWKHLGWDDWSDFTVCSVACGKGVQQRFRRCLLDNPMVNLNMNFNNADDEDDDDVDIDVDTDVVVEVEEEEGEVEDDNESLIVDDEINEQPKTKDVRDSRSDEEHTVNNVNTTVGKKKEVAKTTTPATDVNNHHYHSNDNMLLKTDTLITGNMLHFVTTAQTEIRVENSTTEEPEVMRIFEGHFNDTFSEKMSTLSAPLAASATLTMNNEKSFNKQSLLSSPSTSSSSSLSSSASLKDKKDTRKLKKQQQQLKVKRKKHKSAKLFSTMFCEGYNIEQRNCNSFECSDDINDLLKFYRKYPTTNDETNTVSTQTMTMDLNTIAAASSFFSTISGSMAVAASSSSSSTINTETDGAETNNQNLNTFTTPINMGYVQNWHNSLNFTIMLTLRVKNDSCSTATIFSIRNSTHNLYLESCKDGLRLYLERDKTTEMLPIKFNLYDYHWHQVAISIQNGDFISIHVDCSWTNSFVVSKRLFSLPVTADVEIGRGFNGELQQLLILPEHQERYQCSEKRTSINEVKRYIIDTFIDDYAN</sequence>
<dbReference type="EMBL" id="JRES01000608">
    <property type="protein sequence ID" value="KNC29926.1"/>
    <property type="molecule type" value="Genomic_DNA"/>
</dbReference>
<reference evidence="9 10" key="1">
    <citation type="journal article" date="2015" name="Nat. Commun.">
        <title>Lucilia cuprina genome unlocks parasitic fly biology to underpin future interventions.</title>
        <authorList>
            <person name="Anstead C.A."/>
            <person name="Korhonen P.K."/>
            <person name="Young N.D."/>
            <person name="Hall R.S."/>
            <person name="Jex A.R."/>
            <person name="Murali S.C."/>
            <person name="Hughes D.S."/>
            <person name="Lee S.F."/>
            <person name="Perry T."/>
            <person name="Stroehlein A.J."/>
            <person name="Ansell B.R."/>
            <person name="Breugelmans B."/>
            <person name="Hofmann A."/>
            <person name="Qu J."/>
            <person name="Dugan S."/>
            <person name="Lee S.L."/>
            <person name="Chao H."/>
            <person name="Dinh H."/>
            <person name="Han Y."/>
            <person name="Doddapaneni H.V."/>
            <person name="Worley K.C."/>
            <person name="Muzny D.M."/>
            <person name="Ioannidis P."/>
            <person name="Waterhouse R.M."/>
            <person name="Zdobnov E.M."/>
            <person name="James P.J."/>
            <person name="Bagnall N.H."/>
            <person name="Kotze A.C."/>
            <person name="Gibbs R.A."/>
            <person name="Richards S."/>
            <person name="Batterham P."/>
            <person name="Gasser R.B."/>
        </authorList>
    </citation>
    <scope>NUCLEOTIDE SEQUENCE [LARGE SCALE GENOMIC DNA]</scope>
    <source>
        <strain evidence="9 10">LS</strain>
        <tissue evidence="9">Full body</tissue>
    </source>
</reference>
<feature type="chain" id="PRO_5005535875" description="Thrombospondin-like N-terminal domain-containing protein" evidence="7">
    <location>
        <begin position="37"/>
        <end position="929"/>
    </location>
</feature>
<feature type="domain" description="Thrombospondin-like N-terminal" evidence="8">
    <location>
        <begin position="741"/>
        <end position="899"/>
    </location>
</feature>
<dbReference type="InterPro" id="IPR013320">
    <property type="entry name" value="ConA-like_dom_sf"/>
</dbReference>
<dbReference type="SUPFAM" id="SSF49899">
    <property type="entry name" value="Concanavalin A-like lectins/glucanases"/>
    <property type="match status" value="1"/>
</dbReference>
<dbReference type="InterPro" id="IPR052065">
    <property type="entry name" value="Compl_asym_regulator"/>
</dbReference>
<name>A0A0L0CCG9_LUCCU</name>
<dbReference type="AlphaFoldDB" id="A0A0L0CCG9"/>
<feature type="compositionally biased region" description="Low complexity" evidence="6">
    <location>
        <begin position="241"/>
        <end position="259"/>
    </location>
</feature>
<dbReference type="SUPFAM" id="SSF82895">
    <property type="entry name" value="TSP-1 type 1 repeat"/>
    <property type="match status" value="1"/>
</dbReference>
<proteinExistence type="predicted"/>
<feature type="compositionally biased region" description="Basic residues" evidence="6">
    <location>
        <begin position="639"/>
        <end position="656"/>
    </location>
</feature>
<evidence type="ECO:0000313" key="9">
    <source>
        <dbReference type="EMBL" id="KNC29926.1"/>
    </source>
</evidence>
<evidence type="ECO:0000256" key="7">
    <source>
        <dbReference type="SAM" id="SignalP"/>
    </source>
</evidence>
<evidence type="ECO:0000256" key="2">
    <source>
        <dbReference type="ARBA" id="ARBA00022525"/>
    </source>
</evidence>
<dbReference type="PANTHER" id="PTHR22906">
    <property type="entry name" value="PROPERDIN"/>
    <property type="match status" value="1"/>
</dbReference>
<comment type="caution">
    <text evidence="9">The sequence shown here is derived from an EMBL/GenBank/DDBJ whole genome shotgun (WGS) entry which is preliminary data.</text>
</comment>
<keyword evidence="5" id="KW-1015">Disulfide bond</keyword>
<feature type="region of interest" description="Disordered" evidence="6">
    <location>
        <begin position="611"/>
        <end position="656"/>
    </location>
</feature>
<dbReference type="PROSITE" id="PS51257">
    <property type="entry name" value="PROKAR_LIPOPROTEIN"/>
    <property type="match status" value="1"/>
</dbReference>
<feature type="compositionally biased region" description="Basic and acidic residues" evidence="6">
    <location>
        <begin position="486"/>
        <end position="503"/>
    </location>
</feature>
<feature type="region of interest" description="Disordered" evidence="6">
    <location>
        <begin position="484"/>
        <end position="531"/>
    </location>
</feature>
<dbReference type="Proteomes" id="UP000037069">
    <property type="component" value="Unassembled WGS sequence"/>
</dbReference>
<feature type="region of interest" description="Disordered" evidence="6">
    <location>
        <begin position="50"/>
        <end position="92"/>
    </location>
</feature>
<feature type="compositionally biased region" description="Low complexity" evidence="6">
    <location>
        <begin position="158"/>
        <end position="175"/>
    </location>
</feature>
<dbReference type="InterPro" id="IPR036383">
    <property type="entry name" value="TSP1_rpt_sf"/>
</dbReference>
<dbReference type="OMA" id="DCLWTNS"/>